<keyword evidence="2" id="KW-0378">Hydrolase</keyword>
<dbReference type="PANTHER" id="PTHR11839:SF18">
    <property type="entry name" value="NUDIX HYDROLASE DOMAIN-CONTAINING PROTEIN"/>
    <property type="match status" value="1"/>
</dbReference>
<dbReference type="SUPFAM" id="SSF55811">
    <property type="entry name" value="Nudix"/>
    <property type="match status" value="1"/>
</dbReference>
<evidence type="ECO:0000259" key="3">
    <source>
        <dbReference type="PROSITE" id="PS51462"/>
    </source>
</evidence>
<dbReference type="AlphaFoldDB" id="A0A1H6I423"/>
<dbReference type="Proteomes" id="UP000183190">
    <property type="component" value="Unassembled WGS sequence"/>
</dbReference>
<dbReference type="InterPro" id="IPR015797">
    <property type="entry name" value="NUDIX_hydrolase-like_dom_sf"/>
</dbReference>
<dbReference type="GO" id="GO:0019693">
    <property type="term" value="P:ribose phosphate metabolic process"/>
    <property type="evidence" value="ECO:0007669"/>
    <property type="project" value="TreeGrafter"/>
</dbReference>
<dbReference type="GO" id="GO:0005829">
    <property type="term" value="C:cytosol"/>
    <property type="evidence" value="ECO:0007669"/>
    <property type="project" value="TreeGrafter"/>
</dbReference>
<comment type="cofactor">
    <cofactor evidence="1">
        <name>Mg(2+)</name>
        <dbReference type="ChEBI" id="CHEBI:18420"/>
    </cofactor>
</comment>
<dbReference type="GO" id="GO:0016787">
    <property type="term" value="F:hydrolase activity"/>
    <property type="evidence" value="ECO:0007669"/>
    <property type="project" value="UniProtKB-KW"/>
</dbReference>
<evidence type="ECO:0000256" key="2">
    <source>
        <dbReference type="ARBA" id="ARBA00022801"/>
    </source>
</evidence>
<organism evidence="4 5">
    <name type="scientific">Ruminococcus flavefaciens</name>
    <dbReference type="NCBI Taxonomy" id="1265"/>
    <lineage>
        <taxon>Bacteria</taxon>
        <taxon>Bacillati</taxon>
        <taxon>Bacillota</taxon>
        <taxon>Clostridia</taxon>
        <taxon>Eubacteriales</taxon>
        <taxon>Oscillospiraceae</taxon>
        <taxon>Ruminococcus</taxon>
    </lineage>
</organism>
<dbReference type="RefSeq" id="WP_074714297.1">
    <property type="nucleotide sequence ID" value="NZ_FNWV01000001.1"/>
</dbReference>
<dbReference type="EMBL" id="FNWV01000001">
    <property type="protein sequence ID" value="SEH41169.1"/>
    <property type="molecule type" value="Genomic_DNA"/>
</dbReference>
<proteinExistence type="predicted"/>
<dbReference type="Pfam" id="PF00293">
    <property type="entry name" value="NUDIX"/>
    <property type="match status" value="1"/>
</dbReference>
<evidence type="ECO:0000313" key="4">
    <source>
        <dbReference type="EMBL" id="SEH41169.1"/>
    </source>
</evidence>
<protein>
    <submittedName>
        <fullName evidence="4">ADP-ribose pyrophosphatase</fullName>
    </submittedName>
</protein>
<dbReference type="Gene3D" id="3.90.79.10">
    <property type="entry name" value="Nucleoside Triphosphate Pyrophosphohydrolase"/>
    <property type="match status" value="1"/>
</dbReference>
<dbReference type="GO" id="GO:0006753">
    <property type="term" value="P:nucleoside phosphate metabolic process"/>
    <property type="evidence" value="ECO:0007669"/>
    <property type="project" value="TreeGrafter"/>
</dbReference>
<dbReference type="OrthoDB" id="9806150at2"/>
<name>A0A1H6I423_RUMFL</name>
<evidence type="ECO:0000313" key="5">
    <source>
        <dbReference type="Proteomes" id="UP000183190"/>
    </source>
</evidence>
<sequence>MHLQEKTISSDVKYEGPIFTITHDTAELENGKTAVRDVLHHHGGVCVIPITENNEIFLVKQFRYPFQTVTREVPAGKLEKGEDHAVCGRRELLEETGYTCSEYVYLGEMLPTPAYNSEVTYMYLAKGLTFSSQNLDPDEFLDVERIPLSEAVKQVMDGTIRDGKTQVTILKAARILGI</sequence>
<accession>A0A1H6I423</accession>
<gene>
    <name evidence="4" type="ORF">SAMN02910265_00488</name>
</gene>
<feature type="domain" description="Nudix hydrolase" evidence="3">
    <location>
        <begin position="40"/>
        <end position="168"/>
    </location>
</feature>
<dbReference type="InterPro" id="IPR000086">
    <property type="entry name" value="NUDIX_hydrolase_dom"/>
</dbReference>
<dbReference type="PANTHER" id="PTHR11839">
    <property type="entry name" value="UDP/ADP-SUGAR PYROPHOSPHATASE"/>
    <property type="match status" value="1"/>
</dbReference>
<dbReference type="PROSITE" id="PS51462">
    <property type="entry name" value="NUDIX"/>
    <property type="match status" value="1"/>
</dbReference>
<reference evidence="4 5" key="1">
    <citation type="submission" date="2016-10" db="EMBL/GenBank/DDBJ databases">
        <authorList>
            <person name="de Groot N.N."/>
        </authorList>
    </citation>
    <scope>NUCLEOTIDE SEQUENCE [LARGE SCALE GENOMIC DNA]</scope>
    <source>
        <strain evidence="4 5">YAD2003</strain>
    </source>
</reference>
<evidence type="ECO:0000256" key="1">
    <source>
        <dbReference type="ARBA" id="ARBA00001946"/>
    </source>
</evidence>